<gene>
    <name evidence="4" type="ORF">KGD84_12165</name>
</gene>
<dbReference type="EMBL" id="CP074133">
    <property type="protein sequence ID" value="QUX24946.1"/>
    <property type="molecule type" value="Genomic_DNA"/>
</dbReference>
<dbReference type="SUPFAM" id="SSF53474">
    <property type="entry name" value="alpha/beta-Hydrolases"/>
    <property type="match status" value="1"/>
</dbReference>
<organism evidence="4 5">
    <name type="scientific">Nocardiopsis changdeensis</name>
    <dbReference type="NCBI Taxonomy" id="2831969"/>
    <lineage>
        <taxon>Bacteria</taxon>
        <taxon>Bacillati</taxon>
        <taxon>Actinomycetota</taxon>
        <taxon>Actinomycetes</taxon>
        <taxon>Streptosporangiales</taxon>
        <taxon>Nocardiopsidaceae</taxon>
        <taxon>Nocardiopsis</taxon>
    </lineage>
</organism>
<evidence type="ECO:0000256" key="1">
    <source>
        <dbReference type="ARBA" id="ARBA00022801"/>
    </source>
</evidence>
<accession>A0ABX8BS53</accession>
<dbReference type="Proteomes" id="UP000676079">
    <property type="component" value="Chromosome"/>
</dbReference>
<keyword evidence="5" id="KW-1185">Reference proteome</keyword>
<dbReference type="InterPro" id="IPR029058">
    <property type="entry name" value="AB_hydrolase_fold"/>
</dbReference>
<dbReference type="Pfam" id="PF03403">
    <property type="entry name" value="PAF-AH_p_II"/>
    <property type="match status" value="1"/>
</dbReference>
<evidence type="ECO:0000313" key="4">
    <source>
        <dbReference type="EMBL" id="QUX24946.1"/>
    </source>
</evidence>
<dbReference type="Gene3D" id="3.40.50.1820">
    <property type="entry name" value="alpha/beta hydrolase"/>
    <property type="match status" value="1"/>
</dbReference>
<proteinExistence type="predicted"/>
<name>A0ABX8BS53_9ACTN</name>
<keyword evidence="1" id="KW-0378">Hydrolase</keyword>
<dbReference type="PANTHER" id="PTHR10272">
    <property type="entry name" value="PLATELET-ACTIVATING FACTOR ACETYLHYDROLASE"/>
    <property type="match status" value="1"/>
</dbReference>
<sequence>MPPEIHDDRPPPRGVRLLSASALASALILALTAVPETAAADTSGLPRLALPAPTGGLPVGRTDLHLVDADREDLWSDGPRELMATLWYPARSDAGRTASYLTGAEAEAWIEGSDGLLPDEYADVLHGVRTHSRANTAPARPTGDGYPLVLVSPGAGHNAILYSSLAEDLASHGFVVAGIDHAHEAGPVEFPGDRILTCPMCPPAQASPETWPEGAVQRGADVSFLLDRLTGADGAAPAWRWSGVIDASRVGMAGHSWGGAATAEALRVEDRVDAGINYDGPYYRPALDAGTDKPLALLQRDFELNEEWEAGYREFWPRLTGWRQWIRVAGGGHSNSVDEGLLAEQLGLRDSYTPQEWRRLYGDLGTGRGLDLTRAYTLAFFDHHLRGADPGLLEDPAAVHPELVVIEP</sequence>
<evidence type="ECO:0000256" key="3">
    <source>
        <dbReference type="ARBA" id="ARBA00023098"/>
    </source>
</evidence>
<protein>
    <submittedName>
        <fullName evidence="4">Acetylhydrolase</fullName>
    </submittedName>
</protein>
<reference evidence="4 5" key="1">
    <citation type="submission" date="2021-05" db="EMBL/GenBank/DDBJ databases">
        <title>Direct Submission.</title>
        <authorList>
            <person name="Li K."/>
            <person name="Gao J."/>
        </authorList>
    </citation>
    <scope>NUCLEOTIDE SEQUENCE [LARGE SCALE GENOMIC DNA]</scope>
    <source>
        <strain evidence="4 5">Mg02</strain>
    </source>
</reference>
<dbReference type="PANTHER" id="PTHR10272:SF0">
    <property type="entry name" value="PLATELET-ACTIVATING FACTOR ACETYLHYDROLASE"/>
    <property type="match status" value="1"/>
</dbReference>
<keyword evidence="3" id="KW-0443">Lipid metabolism</keyword>
<keyword evidence="2" id="KW-0442">Lipid degradation</keyword>
<dbReference type="RefSeq" id="WP_220560419.1">
    <property type="nucleotide sequence ID" value="NZ_CP074133.1"/>
</dbReference>
<evidence type="ECO:0000313" key="5">
    <source>
        <dbReference type="Proteomes" id="UP000676079"/>
    </source>
</evidence>
<evidence type="ECO:0000256" key="2">
    <source>
        <dbReference type="ARBA" id="ARBA00022963"/>
    </source>
</evidence>